<dbReference type="EMBL" id="CP043661">
    <property type="protein sequence ID" value="QNE18140.1"/>
    <property type="molecule type" value="Genomic_DNA"/>
</dbReference>
<sequence length="107" mass="12295">MAKSYWLDDNSVPFATFLAVIQTFYHPEARNDNFEELVEWARAGRGGEKMAVFKAELARLVQGEREGLRPGAIEAATEYDDWSTDEEFLDWLWHELYPDEPVARPGG</sequence>
<organism evidence="1 2">
    <name type="scientific">Kribbella qitaiheensis</name>
    <dbReference type="NCBI Taxonomy" id="1544730"/>
    <lineage>
        <taxon>Bacteria</taxon>
        <taxon>Bacillati</taxon>
        <taxon>Actinomycetota</taxon>
        <taxon>Actinomycetes</taxon>
        <taxon>Propionibacteriales</taxon>
        <taxon>Kribbellaceae</taxon>
        <taxon>Kribbella</taxon>
    </lineage>
</organism>
<protein>
    <recommendedName>
        <fullName evidence="3">CdiI immunity protein domain-containing protein</fullName>
    </recommendedName>
</protein>
<accession>A0A7G6WVX5</accession>
<dbReference type="AlphaFoldDB" id="A0A7G6WVX5"/>
<evidence type="ECO:0000313" key="1">
    <source>
        <dbReference type="EMBL" id="QNE18140.1"/>
    </source>
</evidence>
<proteinExistence type="predicted"/>
<reference evidence="2" key="1">
    <citation type="submission" date="2019-09" db="EMBL/GenBank/DDBJ databases">
        <title>Antimicrobial potential of Antarctic Bacteria.</title>
        <authorList>
            <person name="Benaud N."/>
            <person name="Edwards R.J."/>
            <person name="Ferrari B.C."/>
        </authorList>
    </citation>
    <scope>NUCLEOTIDE SEQUENCE [LARGE SCALE GENOMIC DNA]</scope>
    <source>
        <strain evidence="2">SPB151</strain>
    </source>
</reference>
<evidence type="ECO:0000313" key="2">
    <source>
        <dbReference type="Proteomes" id="UP000515563"/>
    </source>
</evidence>
<name>A0A7G6WVX5_9ACTN</name>
<reference evidence="1 2" key="2">
    <citation type="journal article" date="2020" name="Microbiol. Resour. Announc.">
        <title>Antarctic desert soil bacteria exhibit high novel natural product potential, evaluated through long-read genome sequencing and comparative genomics.</title>
        <authorList>
            <person name="Benaud N."/>
            <person name="Edwards R.J."/>
            <person name="Amos T.G."/>
            <person name="D'Agostino P.M."/>
            <person name="Gutierrez-Chavez C."/>
            <person name="Montgomery K."/>
            <person name="Nicetic I."/>
            <person name="Ferrari B.C."/>
        </authorList>
    </citation>
    <scope>NUCLEOTIDE SEQUENCE [LARGE SCALE GENOMIC DNA]</scope>
    <source>
        <strain evidence="1 2">SPB151</strain>
    </source>
</reference>
<dbReference type="RefSeq" id="WP_185447058.1">
    <property type="nucleotide sequence ID" value="NZ_CP043661.1"/>
</dbReference>
<evidence type="ECO:0008006" key="3">
    <source>
        <dbReference type="Google" id="ProtNLM"/>
    </source>
</evidence>
<keyword evidence="2" id="KW-1185">Reference proteome</keyword>
<dbReference type="Proteomes" id="UP000515563">
    <property type="component" value="Chromosome"/>
</dbReference>
<gene>
    <name evidence="1" type="ORF">F1D05_09870</name>
</gene>
<dbReference type="KEGG" id="kqi:F1D05_09870"/>